<organism evidence="2 3">
    <name type="scientific">Paenarthrobacter ureafaciens</name>
    <dbReference type="NCBI Taxonomy" id="37931"/>
    <lineage>
        <taxon>Bacteria</taxon>
        <taxon>Bacillati</taxon>
        <taxon>Actinomycetota</taxon>
        <taxon>Actinomycetes</taxon>
        <taxon>Micrococcales</taxon>
        <taxon>Micrococcaceae</taxon>
        <taxon>Paenarthrobacter</taxon>
    </lineage>
</organism>
<dbReference type="EMBL" id="CP101187">
    <property type="protein sequence ID" value="UYW00014.1"/>
    <property type="molecule type" value="Genomic_DNA"/>
</dbReference>
<keyword evidence="3" id="KW-1185">Reference proteome</keyword>
<name>A0AAX3EPU9_PAEUR</name>
<protein>
    <submittedName>
        <fullName evidence="2">DUF2269 domain-containing protein</fullName>
    </submittedName>
</protein>
<evidence type="ECO:0000313" key="3">
    <source>
        <dbReference type="Proteomes" id="UP001163293"/>
    </source>
</evidence>
<dbReference type="Proteomes" id="UP001163293">
    <property type="component" value="Plasmid unnamed2"/>
</dbReference>
<evidence type="ECO:0000256" key="1">
    <source>
        <dbReference type="SAM" id="Phobius"/>
    </source>
</evidence>
<feature type="transmembrane region" description="Helical" evidence="1">
    <location>
        <begin position="47"/>
        <end position="76"/>
    </location>
</feature>
<dbReference type="AlphaFoldDB" id="A0AAX3EPU9"/>
<reference evidence="2" key="1">
    <citation type="submission" date="2022-07" db="EMBL/GenBank/DDBJ databases">
        <authorList>
            <person name="Wu T."/>
        </authorList>
    </citation>
    <scope>NUCLEOTIDE SEQUENCE</scope>
    <source>
        <strain evidence="2">SD-1</strain>
        <plasmid evidence="2">unnamed2</plasmid>
    </source>
</reference>
<geneLocation type="plasmid" evidence="2 3">
    <name>unnamed2</name>
</geneLocation>
<dbReference type="RefSeq" id="WP_166843002.1">
    <property type="nucleotide sequence ID" value="NZ_CP101187.1"/>
</dbReference>
<feature type="transmembrane region" description="Helical" evidence="1">
    <location>
        <begin position="129"/>
        <end position="149"/>
    </location>
</feature>
<feature type="transmembrane region" description="Helical" evidence="1">
    <location>
        <begin position="12"/>
        <end position="35"/>
    </location>
</feature>
<proteinExistence type="predicted"/>
<evidence type="ECO:0000313" key="2">
    <source>
        <dbReference type="EMBL" id="UYW00014.1"/>
    </source>
</evidence>
<keyword evidence="1" id="KW-0472">Membrane</keyword>
<keyword evidence="2" id="KW-0614">Plasmid</keyword>
<keyword evidence="1" id="KW-1133">Transmembrane helix</keyword>
<accession>A0AAX3EPU9</accession>
<keyword evidence="1" id="KW-0812">Transmembrane</keyword>
<feature type="transmembrane region" description="Helical" evidence="1">
    <location>
        <begin position="88"/>
        <end position="109"/>
    </location>
</feature>
<gene>
    <name evidence="2" type="ORF">NL394_22995</name>
</gene>
<sequence length="171" mass="18301">MVLSAAIRKFLLTLHVICSLGWAGSVAVFVVLDIAAQRGDQPELARLLWLGLGATVWSLLVPLALGSLLTGTVLALGTKWGLFQHYWVLLKLVLTLVATAVLVLYTNTIAPLAKMAADPALSDTHMPSALLHTGGALVVLVLATILAVYKPRGMTRYGQRRQRKTGIPAAR</sequence>